<dbReference type="RefSeq" id="WP_353945060.1">
    <property type="nucleotide sequence ID" value="NZ_CP159534.1"/>
</dbReference>
<reference evidence="3" key="1">
    <citation type="submission" date="2024-06" db="EMBL/GenBank/DDBJ databases">
        <title>Streptomyces sp. strain HUAS MG91 genome sequences.</title>
        <authorList>
            <person name="Mo P."/>
        </authorList>
    </citation>
    <scope>NUCLEOTIDE SEQUENCE</scope>
    <source>
        <strain evidence="3">HUAS MG91</strain>
    </source>
</reference>
<organism evidence="3">
    <name type="scientific">Streptomyces tabacisoli</name>
    <dbReference type="NCBI Taxonomy" id="3156398"/>
    <lineage>
        <taxon>Bacteria</taxon>
        <taxon>Bacillati</taxon>
        <taxon>Actinomycetota</taxon>
        <taxon>Actinomycetes</taxon>
        <taxon>Kitasatosporales</taxon>
        <taxon>Streptomycetaceae</taxon>
        <taxon>Streptomyces</taxon>
    </lineage>
</organism>
<evidence type="ECO:0000313" key="3">
    <source>
        <dbReference type="EMBL" id="XCJ73600.1"/>
    </source>
</evidence>
<name>A0AAU8IYP0_9ACTN</name>
<dbReference type="KEGG" id="stac:ABII15_28190"/>
<evidence type="ECO:0000256" key="2">
    <source>
        <dbReference type="SAM" id="Phobius"/>
    </source>
</evidence>
<gene>
    <name evidence="3" type="ORF">ABII15_28190</name>
</gene>
<dbReference type="EMBL" id="CP159534">
    <property type="protein sequence ID" value="XCJ73600.1"/>
    <property type="molecule type" value="Genomic_DNA"/>
</dbReference>
<sequence>MTSSAPSASPVPPSAPDSAATPEPPAPIGRWFGVAVALAALAVIWYGFSTAAMSSGLVGTRGELTISTCDTQYTSGGSRSSGSHPSKRVGQLACEGTFRSSDGEVVDKSAWLVLDGNQGGGDGDAIDEIRDKGDDRGYKPGYKIDVNRSSDGGLYVTSWLSIANCLCLGFFAVIFLGYSITCVGAGHFPMKGVGPTHSQGTAMLPKWARNTESWLWFIGGVGLVLAIIFRILLMFAGFASLLL</sequence>
<feature type="transmembrane region" description="Helical" evidence="2">
    <location>
        <begin position="28"/>
        <end position="48"/>
    </location>
</feature>
<protein>
    <submittedName>
        <fullName evidence="3">Uncharacterized protein</fullName>
    </submittedName>
</protein>
<feature type="transmembrane region" description="Helical" evidence="2">
    <location>
        <begin position="153"/>
        <end position="180"/>
    </location>
</feature>
<feature type="region of interest" description="Disordered" evidence="1">
    <location>
        <begin position="1"/>
        <end position="22"/>
    </location>
</feature>
<keyword evidence="2" id="KW-0812">Transmembrane</keyword>
<keyword evidence="2" id="KW-0472">Membrane</keyword>
<dbReference type="AlphaFoldDB" id="A0AAU8IYP0"/>
<feature type="transmembrane region" description="Helical" evidence="2">
    <location>
        <begin position="214"/>
        <end position="242"/>
    </location>
</feature>
<accession>A0AAU8IYP0</accession>
<proteinExistence type="predicted"/>
<evidence type="ECO:0000256" key="1">
    <source>
        <dbReference type="SAM" id="MobiDB-lite"/>
    </source>
</evidence>
<keyword evidence="2" id="KW-1133">Transmembrane helix</keyword>